<comment type="caution">
    <text evidence="6">The sequence shown here is derived from an EMBL/GenBank/DDBJ whole genome shotgun (WGS) entry which is preliminary data.</text>
</comment>
<evidence type="ECO:0000313" key="7">
    <source>
        <dbReference type="Proteomes" id="UP001205740"/>
    </source>
</evidence>
<accession>A0ABT1H117</accession>
<dbReference type="RefSeq" id="WP_253654486.1">
    <property type="nucleotide sequence ID" value="NZ_BAAAOE010000003.1"/>
</dbReference>
<dbReference type="PANTHER" id="PTHR43807:SF20">
    <property type="entry name" value="FI04487P"/>
    <property type="match status" value="1"/>
</dbReference>
<dbReference type="CDD" id="cd00609">
    <property type="entry name" value="AAT_like"/>
    <property type="match status" value="1"/>
</dbReference>
<sequence length="386" mass="41102">MSTVARLAPFATTVFAEMSQLAVAHDAINLGQGFPDTDGPRSLLDAACTAITSGANQYPPGPGIPALRRAVADQQSRTYGLDYDPDTEVLVTVGATEAIAAAVVGLVEPGSEVVLIEPFYDAYAAAVAMAGGFRRSVPLVADGDGFVLDRDALAATVSDKTAAVVVNSPHNPTGSVLSDDDLAAIAAACVEHDVVVISDEVYEYLVFDDREHRSIASLPGMRERTIRISSAAKTFNVTGWKVGWLSGPARLVAAARTAKQFMTFVGSGPFQPAVAGALDTEIDWVHANRKDLQRKRDVISEALADIGFGVHRTEGTFFVCADPRPLGITDGEALCRELPGTYGVAGVPVSAFVDRREPWQHLIRFAFAKRDDVLHEGIERLRRLAG</sequence>
<dbReference type="Proteomes" id="UP001205740">
    <property type="component" value="Unassembled WGS sequence"/>
</dbReference>
<dbReference type="PANTHER" id="PTHR43807">
    <property type="entry name" value="FI04487P"/>
    <property type="match status" value="1"/>
</dbReference>
<keyword evidence="2 6" id="KW-0032">Aminotransferase</keyword>
<evidence type="ECO:0000256" key="4">
    <source>
        <dbReference type="ARBA" id="ARBA00022898"/>
    </source>
</evidence>
<comment type="cofactor">
    <cofactor evidence="1">
        <name>pyridoxal 5'-phosphate</name>
        <dbReference type="ChEBI" id="CHEBI:597326"/>
    </cofactor>
</comment>
<keyword evidence="3" id="KW-0808">Transferase</keyword>
<feature type="domain" description="Aminotransferase class I/classII large" evidence="5">
    <location>
        <begin position="26"/>
        <end position="380"/>
    </location>
</feature>
<dbReference type="InterPro" id="IPR015421">
    <property type="entry name" value="PyrdxlP-dep_Trfase_major"/>
</dbReference>
<proteinExistence type="predicted"/>
<dbReference type="NCBIfam" id="NF005855">
    <property type="entry name" value="PRK07777.1"/>
    <property type="match status" value="1"/>
</dbReference>
<dbReference type="Pfam" id="PF00155">
    <property type="entry name" value="Aminotran_1_2"/>
    <property type="match status" value="1"/>
</dbReference>
<keyword evidence="7" id="KW-1185">Reference proteome</keyword>
<organism evidence="6 7">
    <name type="scientific">Williamsia serinedens</name>
    <dbReference type="NCBI Taxonomy" id="391736"/>
    <lineage>
        <taxon>Bacteria</taxon>
        <taxon>Bacillati</taxon>
        <taxon>Actinomycetota</taxon>
        <taxon>Actinomycetes</taxon>
        <taxon>Mycobacteriales</taxon>
        <taxon>Nocardiaceae</taxon>
        <taxon>Williamsia</taxon>
    </lineage>
</organism>
<dbReference type="EMBL" id="JAMTCG010000003">
    <property type="protein sequence ID" value="MCP2160933.1"/>
    <property type="molecule type" value="Genomic_DNA"/>
</dbReference>
<gene>
    <name evidence="6" type="ORF">LX12_002120</name>
</gene>
<evidence type="ECO:0000256" key="3">
    <source>
        <dbReference type="ARBA" id="ARBA00022679"/>
    </source>
</evidence>
<name>A0ABT1H117_9NOCA</name>
<evidence type="ECO:0000256" key="1">
    <source>
        <dbReference type="ARBA" id="ARBA00001933"/>
    </source>
</evidence>
<evidence type="ECO:0000259" key="5">
    <source>
        <dbReference type="Pfam" id="PF00155"/>
    </source>
</evidence>
<reference evidence="6 7" key="1">
    <citation type="submission" date="2022-06" db="EMBL/GenBank/DDBJ databases">
        <title>Genomic Encyclopedia of Archaeal and Bacterial Type Strains, Phase II (KMG-II): from individual species to whole genera.</title>
        <authorList>
            <person name="Goeker M."/>
        </authorList>
    </citation>
    <scope>NUCLEOTIDE SEQUENCE [LARGE SCALE GENOMIC DNA]</scope>
    <source>
        <strain evidence="6 7">DSM 45037</strain>
    </source>
</reference>
<dbReference type="SUPFAM" id="SSF53383">
    <property type="entry name" value="PLP-dependent transferases"/>
    <property type="match status" value="1"/>
</dbReference>
<dbReference type="InterPro" id="IPR051326">
    <property type="entry name" value="Kynurenine-oxoglutarate_AT"/>
</dbReference>
<dbReference type="InterPro" id="IPR015424">
    <property type="entry name" value="PyrdxlP-dep_Trfase"/>
</dbReference>
<protein>
    <submittedName>
        <fullName evidence="6">N-succinyldiaminopimelate aminotransferase</fullName>
    </submittedName>
</protein>
<keyword evidence="4" id="KW-0663">Pyridoxal phosphate</keyword>
<dbReference type="InterPro" id="IPR015422">
    <property type="entry name" value="PyrdxlP-dep_Trfase_small"/>
</dbReference>
<dbReference type="InterPro" id="IPR004839">
    <property type="entry name" value="Aminotransferase_I/II_large"/>
</dbReference>
<dbReference type="Gene3D" id="3.90.1150.10">
    <property type="entry name" value="Aspartate Aminotransferase, domain 1"/>
    <property type="match status" value="1"/>
</dbReference>
<evidence type="ECO:0000313" key="6">
    <source>
        <dbReference type="EMBL" id="MCP2160933.1"/>
    </source>
</evidence>
<dbReference type="Gene3D" id="3.40.640.10">
    <property type="entry name" value="Type I PLP-dependent aspartate aminotransferase-like (Major domain)"/>
    <property type="match status" value="1"/>
</dbReference>
<dbReference type="GO" id="GO:0008483">
    <property type="term" value="F:transaminase activity"/>
    <property type="evidence" value="ECO:0007669"/>
    <property type="project" value="UniProtKB-KW"/>
</dbReference>
<evidence type="ECO:0000256" key="2">
    <source>
        <dbReference type="ARBA" id="ARBA00022576"/>
    </source>
</evidence>